<dbReference type="InterPro" id="IPR057336">
    <property type="entry name" value="GerAC_N"/>
</dbReference>
<dbReference type="Gene3D" id="3.30.300.210">
    <property type="entry name" value="Nutrient germinant receptor protein C, domain 3"/>
    <property type="match status" value="1"/>
</dbReference>
<dbReference type="InterPro" id="IPR038501">
    <property type="entry name" value="Spore_GerAC_C_sf"/>
</dbReference>
<dbReference type="RefSeq" id="WP_244724105.1">
    <property type="nucleotide sequence ID" value="NZ_CP095072.1"/>
</dbReference>
<evidence type="ECO:0000256" key="2">
    <source>
        <dbReference type="ARBA" id="ARBA00007886"/>
    </source>
</evidence>
<evidence type="ECO:0000256" key="7">
    <source>
        <dbReference type="ARBA" id="ARBA00023288"/>
    </source>
</evidence>
<keyword evidence="7" id="KW-0449">Lipoprotein</keyword>
<evidence type="ECO:0000256" key="5">
    <source>
        <dbReference type="ARBA" id="ARBA00023136"/>
    </source>
</evidence>
<dbReference type="PANTHER" id="PTHR35789:SF1">
    <property type="entry name" value="SPORE GERMINATION PROTEIN B3"/>
    <property type="match status" value="1"/>
</dbReference>
<dbReference type="NCBIfam" id="TIGR02887">
    <property type="entry name" value="spore_ger_x_C"/>
    <property type="match status" value="1"/>
</dbReference>
<dbReference type="Pfam" id="PF05504">
    <property type="entry name" value="Spore_GerAC"/>
    <property type="match status" value="1"/>
</dbReference>
<feature type="signal peptide" evidence="8">
    <location>
        <begin position="1"/>
        <end position="24"/>
    </location>
</feature>
<keyword evidence="3" id="KW-0309">Germination</keyword>
<keyword evidence="6" id="KW-0564">Palmitate</keyword>
<evidence type="ECO:0000259" key="9">
    <source>
        <dbReference type="Pfam" id="PF05504"/>
    </source>
</evidence>
<dbReference type="InterPro" id="IPR008844">
    <property type="entry name" value="Spore_GerAC-like"/>
</dbReference>
<feature type="domain" description="Spore germination protein N-terminal" evidence="10">
    <location>
        <begin position="24"/>
        <end position="193"/>
    </location>
</feature>
<name>A0ABY4F163_9BACI</name>
<dbReference type="PROSITE" id="PS51257">
    <property type="entry name" value="PROKAR_LIPOPROTEIN"/>
    <property type="match status" value="1"/>
</dbReference>
<dbReference type="EMBL" id="CP095072">
    <property type="protein sequence ID" value="UOQ50423.1"/>
    <property type="molecule type" value="Genomic_DNA"/>
</dbReference>
<gene>
    <name evidence="11" type="ORF">MUN88_10385</name>
</gene>
<organism evidence="11 12">
    <name type="scientific">Gracilibacillus caseinilyticus</name>
    <dbReference type="NCBI Taxonomy" id="2932256"/>
    <lineage>
        <taxon>Bacteria</taxon>
        <taxon>Bacillati</taxon>
        <taxon>Bacillota</taxon>
        <taxon>Bacilli</taxon>
        <taxon>Bacillales</taxon>
        <taxon>Bacillaceae</taxon>
        <taxon>Gracilibacillus</taxon>
    </lineage>
</organism>
<feature type="chain" id="PRO_5045385732" evidence="8">
    <location>
        <begin position="25"/>
        <end position="403"/>
    </location>
</feature>
<reference evidence="11 12" key="1">
    <citation type="submission" date="2022-04" db="EMBL/GenBank/DDBJ databases">
        <title>Gracilibacillus sp. isolated from saltern.</title>
        <authorList>
            <person name="Won M."/>
            <person name="Lee C.-M."/>
            <person name="Woen H.-Y."/>
            <person name="Kwon S.-W."/>
        </authorList>
    </citation>
    <scope>NUCLEOTIDE SEQUENCE [LARGE SCALE GENOMIC DNA]</scope>
    <source>
        <strain evidence="11 12">SSWR10-1</strain>
    </source>
</reference>
<keyword evidence="12" id="KW-1185">Reference proteome</keyword>
<feature type="domain" description="Spore germination GerAC-like C-terminal" evidence="9">
    <location>
        <begin position="222"/>
        <end position="385"/>
    </location>
</feature>
<evidence type="ECO:0000313" key="11">
    <source>
        <dbReference type="EMBL" id="UOQ50423.1"/>
    </source>
</evidence>
<keyword evidence="4 8" id="KW-0732">Signal</keyword>
<comment type="subcellular location">
    <subcellularLocation>
        <location evidence="1">Membrane</location>
        <topology evidence="1">Lipid-anchor</topology>
    </subcellularLocation>
</comment>
<dbReference type="InterPro" id="IPR046953">
    <property type="entry name" value="Spore_GerAC-like_C"/>
</dbReference>
<evidence type="ECO:0000256" key="6">
    <source>
        <dbReference type="ARBA" id="ARBA00023139"/>
    </source>
</evidence>
<evidence type="ECO:0000256" key="3">
    <source>
        <dbReference type="ARBA" id="ARBA00022544"/>
    </source>
</evidence>
<dbReference type="Pfam" id="PF25198">
    <property type="entry name" value="Spore_GerAC_N"/>
    <property type="match status" value="1"/>
</dbReference>
<accession>A0ABY4F163</accession>
<sequence length="403" mass="44508">MIAFTKKFICLLLLSVLLTGCWSAKELTEITISTALAIDITDEGYELSIQAINPGEIAGENTSTRTTVSTYTATGKTMFEAIRKLTTVAPRKVNLSHLQVIIYGEETARQGIGKTLDFLMRDHELRTDFSIVIAQGLKGKDLISILTPLEKIPANKIKASLDSSQNFWAPTKEVELNELVNSISVPGKDAVLTGVYVVGNIQAGKNIENAENVDSPTRIYLDGLGIFHADKLQGWLSETESKGFNYITDNVTNTIGFVPCGDSGTISFEVVRSKTDLKADWKNGKPVINLTIDIIANIGDVECSIDFTDPKTIPKLQKQLESKTNTIVEESINAAKSYKSDIFGFGNALRHSKPKKWMEIRNDWEDHFTETEVKTKITVEIKKAGTITKPISEDIEKKTAKEE</sequence>
<evidence type="ECO:0000256" key="8">
    <source>
        <dbReference type="SAM" id="SignalP"/>
    </source>
</evidence>
<protein>
    <submittedName>
        <fullName evidence="11">Ger(X)C family spore germination protein</fullName>
    </submittedName>
</protein>
<dbReference type="Proteomes" id="UP000831782">
    <property type="component" value="Chromosome"/>
</dbReference>
<evidence type="ECO:0000256" key="1">
    <source>
        <dbReference type="ARBA" id="ARBA00004635"/>
    </source>
</evidence>
<keyword evidence="5" id="KW-0472">Membrane</keyword>
<dbReference type="Gene3D" id="6.20.190.10">
    <property type="entry name" value="Nutrient germinant receptor protein C, domain 1"/>
    <property type="match status" value="1"/>
</dbReference>
<evidence type="ECO:0000313" key="12">
    <source>
        <dbReference type="Proteomes" id="UP000831782"/>
    </source>
</evidence>
<evidence type="ECO:0000256" key="4">
    <source>
        <dbReference type="ARBA" id="ARBA00022729"/>
    </source>
</evidence>
<comment type="similarity">
    <text evidence="2">Belongs to the GerABKC lipoprotein family.</text>
</comment>
<evidence type="ECO:0000259" key="10">
    <source>
        <dbReference type="Pfam" id="PF25198"/>
    </source>
</evidence>
<dbReference type="PANTHER" id="PTHR35789">
    <property type="entry name" value="SPORE GERMINATION PROTEIN B3"/>
    <property type="match status" value="1"/>
</dbReference>
<proteinExistence type="inferred from homology"/>